<keyword evidence="8" id="KW-1185">Reference proteome</keyword>
<keyword evidence="4 7" id="KW-0732">Signal</keyword>
<dbReference type="InterPro" id="IPR006170">
    <property type="entry name" value="PBP/GOBP"/>
</dbReference>
<protein>
    <submittedName>
        <fullName evidence="9">Uncharacterized protein Obp56c</fullName>
    </submittedName>
</protein>
<dbReference type="PANTHER" id="PTHR11857:SF43">
    <property type="entry name" value="GEO07291P1-RELATED"/>
    <property type="match status" value="1"/>
</dbReference>
<dbReference type="GO" id="GO:0007608">
    <property type="term" value="P:sensory perception of smell"/>
    <property type="evidence" value="ECO:0007669"/>
    <property type="project" value="TreeGrafter"/>
</dbReference>
<evidence type="ECO:0000256" key="2">
    <source>
        <dbReference type="ARBA" id="ARBA00008098"/>
    </source>
</evidence>
<keyword evidence="3" id="KW-0964">Secreted</keyword>
<evidence type="ECO:0000256" key="1">
    <source>
        <dbReference type="ARBA" id="ARBA00004613"/>
    </source>
</evidence>
<organism evidence="8 9">
    <name type="scientific">Drosophila pseudoobscura pseudoobscura</name>
    <name type="common">Fruit fly</name>
    <dbReference type="NCBI Taxonomy" id="46245"/>
    <lineage>
        <taxon>Eukaryota</taxon>
        <taxon>Metazoa</taxon>
        <taxon>Ecdysozoa</taxon>
        <taxon>Arthropoda</taxon>
        <taxon>Hexapoda</taxon>
        <taxon>Insecta</taxon>
        <taxon>Pterygota</taxon>
        <taxon>Neoptera</taxon>
        <taxon>Endopterygota</taxon>
        <taxon>Diptera</taxon>
        <taxon>Brachycera</taxon>
        <taxon>Muscomorpha</taxon>
        <taxon>Ephydroidea</taxon>
        <taxon>Drosophilidae</taxon>
        <taxon>Drosophila</taxon>
        <taxon>Sophophora</taxon>
    </lineage>
</organism>
<reference evidence="9" key="2">
    <citation type="submission" date="2025-08" db="UniProtKB">
        <authorList>
            <consortium name="RefSeq"/>
        </authorList>
    </citation>
    <scope>IDENTIFICATION</scope>
    <source>
        <strain evidence="9">MV-25-SWS-2005</strain>
        <tissue evidence="9">Whole body</tissue>
    </source>
</reference>
<dbReference type="GO" id="GO:0005615">
    <property type="term" value="C:extracellular space"/>
    <property type="evidence" value="ECO:0007669"/>
    <property type="project" value="TreeGrafter"/>
</dbReference>
<dbReference type="InterPro" id="IPR036728">
    <property type="entry name" value="PBP_GOBP_sf"/>
</dbReference>
<comment type="similarity">
    <text evidence="2">Belongs to the PBP/GOBP family.</text>
</comment>
<dbReference type="Gene3D" id="1.10.238.20">
    <property type="entry name" value="Pheromone/general odorant binding protein domain"/>
    <property type="match status" value="1"/>
</dbReference>
<dbReference type="KEGG" id="dpo:6898716"/>
<feature type="region of interest" description="Disordered" evidence="6">
    <location>
        <begin position="205"/>
        <end position="235"/>
    </location>
</feature>
<dbReference type="Proteomes" id="UP000001819">
    <property type="component" value="Chromosome 3"/>
</dbReference>
<proteinExistence type="inferred from homology"/>
<evidence type="ECO:0000256" key="4">
    <source>
        <dbReference type="ARBA" id="ARBA00022729"/>
    </source>
</evidence>
<dbReference type="SUPFAM" id="SSF47565">
    <property type="entry name" value="Insect pheromone/odorant-binding proteins"/>
    <property type="match status" value="1"/>
</dbReference>
<evidence type="ECO:0000256" key="6">
    <source>
        <dbReference type="SAM" id="MobiDB-lite"/>
    </source>
</evidence>
<reference evidence="8" key="1">
    <citation type="submission" date="2024-06" db="UniProtKB">
        <authorList>
            <consortium name="RefSeq"/>
        </authorList>
    </citation>
    <scope>NUCLEOTIDE SEQUENCE [LARGE SCALE GENOMIC DNA]</scope>
    <source>
        <strain evidence="8">MV2-25</strain>
    </source>
</reference>
<dbReference type="AlphaFoldDB" id="A0A6I8V4V7"/>
<sequence length="235" mass="26933">MFFRNQFLFLLCLGLSDLLPLAWSRSLTVTLNMSLTRSVDEDEKNPMKGTLTEDMLQSCIRRTEISMSQLKLFHMSLLNTDYNNENDVVPPIPLGENSLPDSEYGISSQMPYLDIKGNEPLQCFVSCLYENIDVYRYNILLEHAFRQQVQTMLQKEKPAVKECSDLQGRTRCEAAYKLHLCYNHLKTLEAEQRIRDIIERSEMGEGDLGLDGEKDPAGEVIDGIQHSNEAESKEE</sequence>
<evidence type="ECO:0000313" key="9">
    <source>
        <dbReference type="RefSeq" id="XP_002138712.2"/>
    </source>
</evidence>
<feature type="chain" id="PRO_5026061733" evidence="7">
    <location>
        <begin position="25"/>
        <end position="235"/>
    </location>
</feature>
<name>A0A6I8V4V7_DROPS</name>
<accession>A0A6I8V4V7</accession>
<comment type="subcellular location">
    <subcellularLocation>
        <location evidence="1">Secreted</location>
    </subcellularLocation>
</comment>
<keyword evidence="5" id="KW-1015">Disulfide bond</keyword>
<dbReference type="FunCoup" id="A0A6I8V4V7">
    <property type="interactions" value="70"/>
</dbReference>
<dbReference type="GO" id="GO:0005549">
    <property type="term" value="F:odorant binding"/>
    <property type="evidence" value="ECO:0007669"/>
    <property type="project" value="InterPro"/>
</dbReference>
<dbReference type="Pfam" id="PF01395">
    <property type="entry name" value="PBP_GOBP"/>
    <property type="match status" value="1"/>
</dbReference>
<evidence type="ECO:0000256" key="3">
    <source>
        <dbReference type="ARBA" id="ARBA00022525"/>
    </source>
</evidence>
<dbReference type="InParanoid" id="A0A6I8V4V7"/>
<dbReference type="PANTHER" id="PTHR11857">
    <property type="entry name" value="ODORANT BINDING PROTEIN-RELATED"/>
    <property type="match status" value="1"/>
</dbReference>
<dbReference type="RefSeq" id="XP_002138712.2">
    <property type="nucleotide sequence ID" value="XM_002138676.3"/>
</dbReference>
<feature type="signal peptide" evidence="7">
    <location>
        <begin position="1"/>
        <end position="24"/>
    </location>
</feature>
<evidence type="ECO:0000313" key="8">
    <source>
        <dbReference type="Proteomes" id="UP000001819"/>
    </source>
</evidence>
<evidence type="ECO:0000256" key="7">
    <source>
        <dbReference type="SAM" id="SignalP"/>
    </source>
</evidence>
<evidence type="ECO:0000256" key="5">
    <source>
        <dbReference type="ARBA" id="ARBA00023157"/>
    </source>
</evidence>
<gene>
    <name evidence="9" type="primary">Obp56c</name>
</gene>
<dbReference type="CDD" id="cd23992">
    <property type="entry name" value="PBP_GOBP"/>
    <property type="match status" value="1"/>
</dbReference>